<evidence type="ECO:0000256" key="5">
    <source>
        <dbReference type="SAM" id="MobiDB-lite"/>
    </source>
</evidence>
<protein>
    <submittedName>
        <fullName evidence="7">Uncharacterized protein</fullName>
    </submittedName>
</protein>
<keyword evidence="2 6" id="KW-0732">Signal</keyword>
<evidence type="ECO:0000256" key="1">
    <source>
        <dbReference type="ARBA" id="ARBA00022656"/>
    </source>
</evidence>
<keyword evidence="1" id="KW-0800">Toxin</keyword>
<dbReference type="GO" id="GO:0090729">
    <property type="term" value="F:toxin activity"/>
    <property type="evidence" value="ECO:0007669"/>
    <property type="project" value="UniProtKB-KW"/>
</dbReference>
<dbReference type="Pfam" id="PF01375">
    <property type="entry name" value="Enterotoxin_a"/>
    <property type="match status" value="1"/>
</dbReference>
<dbReference type="SUPFAM" id="SSF56399">
    <property type="entry name" value="ADP-ribosylation"/>
    <property type="match status" value="1"/>
</dbReference>
<feature type="compositionally biased region" description="Basic and acidic residues" evidence="5">
    <location>
        <begin position="117"/>
        <end position="129"/>
    </location>
</feature>
<feature type="compositionally biased region" description="Basic and acidic residues" evidence="5">
    <location>
        <begin position="194"/>
        <end position="203"/>
    </location>
</feature>
<evidence type="ECO:0000256" key="6">
    <source>
        <dbReference type="SAM" id="SignalP"/>
    </source>
</evidence>
<feature type="chain" id="PRO_5042028247" evidence="6">
    <location>
        <begin position="24"/>
        <end position="239"/>
    </location>
</feature>
<feature type="compositionally biased region" description="Basic and acidic residues" evidence="5">
    <location>
        <begin position="145"/>
        <end position="154"/>
    </location>
</feature>
<dbReference type="Proteomes" id="UP001232148">
    <property type="component" value="Unassembled WGS sequence"/>
</dbReference>
<reference evidence="7" key="1">
    <citation type="submission" date="2021-06" db="EMBL/GenBank/DDBJ databases">
        <title>Comparative genomics, transcriptomics and evolutionary studies reveal genomic signatures of adaptation to plant cell wall in hemibiotrophic fungi.</title>
        <authorList>
            <consortium name="DOE Joint Genome Institute"/>
            <person name="Baroncelli R."/>
            <person name="Diaz J.F."/>
            <person name="Benocci T."/>
            <person name="Peng M."/>
            <person name="Battaglia E."/>
            <person name="Haridas S."/>
            <person name="Andreopoulos W."/>
            <person name="Labutti K."/>
            <person name="Pangilinan J."/>
            <person name="Floch G.L."/>
            <person name="Makela M.R."/>
            <person name="Henrissat B."/>
            <person name="Grigoriev I.V."/>
            <person name="Crouch J.A."/>
            <person name="De Vries R.P."/>
            <person name="Sukno S.A."/>
            <person name="Thon M.R."/>
        </authorList>
    </citation>
    <scope>NUCLEOTIDE SEQUENCE</scope>
    <source>
        <strain evidence="7">MAFF235873</strain>
    </source>
</reference>
<keyword evidence="8" id="KW-1185">Reference proteome</keyword>
<accession>A0AAD9HLS8</accession>
<dbReference type="InterPro" id="IPR001144">
    <property type="entry name" value="Enterotoxin_A"/>
</dbReference>
<evidence type="ECO:0000313" key="7">
    <source>
        <dbReference type="EMBL" id="KAK2031501.1"/>
    </source>
</evidence>
<feature type="region of interest" description="Disordered" evidence="5">
    <location>
        <begin position="117"/>
        <end position="208"/>
    </location>
</feature>
<evidence type="ECO:0000256" key="3">
    <source>
        <dbReference type="ARBA" id="ARBA00023026"/>
    </source>
</evidence>
<proteinExistence type="predicted"/>
<evidence type="ECO:0000256" key="2">
    <source>
        <dbReference type="ARBA" id="ARBA00022729"/>
    </source>
</evidence>
<feature type="compositionally biased region" description="Acidic residues" evidence="5">
    <location>
        <begin position="135"/>
        <end position="144"/>
    </location>
</feature>
<name>A0AAD9HLS8_9PEZI</name>
<evidence type="ECO:0000256" key="4">
    <source>
        <dbReference type="ARBA" id="ARBA00023157"/>
    </source>
</evidence>
<keyword evidence="4" id="KW-1015">Disulfide bond</keyword>
<dbReference type="Gene3D" id="3.90.210.10">
    <property type="entry name" value="Heat-Labile Enterotoxin, subunit A"/>
    <property type="match status" value="2"/>
</dbReference>
<dbReference type="EMBL" id="MU842839">
    <property type="protein sequence ID" value="KAK2031501.1"/>
    <property type="molecule type" value="Genomic_DNA"/>
</dbReference>
<gene>
    <name evidence="7" type="ORF">LX32DRAFT_713685</name>
</gene>
<feature type="signal peptide" evidence="6">
    <location>
        <begin position="1"/>
        <end position="23"/>
    </location>
</feature>
<comment type="caution">
    <text evidence="7">The sequence shown here is derived from an EMBL/GenBank/DDBJ whole genome shotgun (WGS) entry which is preliminary data.</text>
</comment>
<keyword evidence="3" id="KW-0843">Virulence</keyword>
<organism evidence="7 8">
    <name type="scientific">Colletotrichum zoysiae</name>
    <dbReference type="NCBI Taxonomy" id="1216348"/>
    <lineage>
        <taxon>Eukaryota</taxon>
        <taxon>Fungi</taxon>
        <taxon>Dikarya</taxon>
        <taxon>Ascomycota</taxon>
        <taxon>Pezizomycotina</taxon>
        <taxon>Sordariomycetes</taxon>
        <taxon>Hypocreomycetidae</taxon>
        <taxon>Glomerellales</taxon>
        <taxon>Glomerellaceae</taxon>
        <taxon>Colletotrichum</taxon>
        <taxon>Colletotrichum graminicola species complex</taxon>
    </lineage>
</organism>
<sequence>MANRQNLLICFYLASLWLLLGRAAPVEQSNPEFLYRYDIRSPDEIKQAGGFLPRGLSKIGELTPDSDLSIFNHAKALGKDSENTDHDAAGGAVPALAGFPANSEAWDREPWAHYKPCKDTEKMDDKDESANDFADNGEDMDETNDNGKKAGKDEKDDDDFSNPFADNKKDTGKKDGKDNKDDDDFYNPFADETNDNRKKGGKDDTEDYNIACMNPKKAAFDYAKNYVTKQLLKKVHPGK</sequence>
<evidence type="ECO:0000313" key="8">
    <source>
        <dbReference type="Proteomes" id="UP001232148"/>
    </source>
</evidence>
<dbReference type="AlphaFoldDB" id="A0AAD9HLS8"/>
<feature type="compositionally biased region" description="Basic and acidic residues" evidence="5">
    <location>
        <begin position="166"/>
        <end position="180"/>
    </location>
</feature>